<reference evidence="1 4" key="1">
    <citation type="journal article" date="2017" name="Biochemistry">
        <title>Identification of the Biosynthetic Pathway for the Antibiotic Bicyclomycin.</title>
        <authorList>
            <person name="Patteson J."/>
            <person name="Cai W."/>
            <person name="Johnson R.A."/>
            <person name="Santa Maria K."/>
            <person name="Li B."/>
        </authorList>
    </citation>
    <scope>NUCLEOTIDE SEQUENCE [LARGE SCALE GENOMIC DNA]</scope>
    <source>
        <strain evidence="1 4">ATCC 21532</strain>
    </source>
</reference>
<evidence type="ECO:0000313" key="3">
    <source>
        <dbReference type="EMBL" id="PHQ52399.1"/>
    </source>
</evidence>
<evidence type="ECO:0000313" key="2">
    <source>
        <dbReference type="EMBL" id="PHQ51963.1"/>
    </source>
</evidence>
<dbReference type="OrthoDB" id="3275712at2"/>
<sequence length="133" mass="14447">MAIRRTLRVGANSGTPVEDLGITPDVPYRMTRRDLLEGNSDLFERAGQVLKGLTPHPVAITEATMTDGALRLKVQATNIDRLDVYVDQRPRNSVDLTDGQADITIPDTSTAQSARVEGFADSRLVASRTARLG</sequence>
<evidence type="ECO:0000313" key="1">
    <source>
        <dbReference type="EMBL" id="PHQ51871.1"/>
    </source>
</evidence>
<name>A0A2G1XL20_STRCJ</name>
<dbReference type="AlphaFoldDB" id="A0A2G1XL20"/>
<dbReference type="Proteomes" id="UP000222531">
    <property type="component" value="Unassembled WGS sequence"/>
</dbReference>
<protein>
    <submittedName>
        <fullName evidence="1">Uncharacterized protein</fullName>
    </submittedName>
</protein>
<organism evidence="1 4">
    <name type="scientific">Streptomyces cinnamoneus</name>
    <name type="common">Streptoverticillium cinnamoneum</name>
    <dbReference type="NCBI Taxonomy" id="53446"/>
    <lineage>
        <taxon>Bacteria</taxon>
        <taxon>Bacillati</taxon>
        <taxon>Actinomycetota</taxon>
        <taxon>Actinomycetes</taxon>
        <taxon>Kitasatosporales</taxon>
        <taxon>Streptomycetaceae</taxon>
        <taxon>Streptomyces</taxon>
        <taxon>Streptomyces cinnamoneus group</taxon>
    </lineage>
</organism>
<proteinExistence type="predicted"/>
<keyword evidence="4" id="KW-1185">Reference proteome</keyword>
<accession>A0A2G1XL20</accession>
<dbReference type="RefSeq" id="WP_099198486.1">
    <property type="nucleotide sequence ID" value="NZ_JBIRXA010000022.1"/>
</dbReference>
<comment type="caution">
    <text evidence="1">The sequence shown here is derived from an EMBL/GenBank/DDBJ whole genome shotgun (WGS) entry which is preliminary data.</text>
</comment>
<gene>
    <name evidence="3" type="ORF">BLA24_08145</name>
    <name evidence="2" type="ORF">BLA24_10650</name>
    <name evidence="1" type="ORF">BLA24_11215</name>
</gene>
<evidence type="ECO:0000313" key="4">
    <source>
        <dbReference type="Proteomes" id="UP000222531"/>
    </source>
</evidence>
<dbReference type="EMBL" id="NHZO01000134">
    <property type="protein sequence ID" value="PHQ51871.1"/>
    <property type="molecule type" value="Genomic_DNA"/>
</dbReference>
<dbReference type="EMBL" id="NHZO01000084">
    <property type="protein sequence ID" value="PHQ52399.1"/>
    <property type="molecule type" value="Genomic_DNA"/>
</dbReference>
<dbReference type="EMBL" id="NHZO01000127">
    <property type="protein sequence ID" value="PHQ51963.1"/>
    <property type="molecule type" value="Genomic_DNA"/>
</dbReference>